<comment type="subcellular location">
    <subcellularLocation>
        <location evidence="2">Cell membrane</location>
        <topology evidence="2">Multi-pass membrane protein</topology>
    </subcellularLocation>
</comment>
<keyword evidence="16" id="KW-0594">Phospholipid biosynthesis</keyword>
<feature type="transmembrane region" description="Helical" evidence="19">
    <location>
        <begin position="141"/>
        <end position="164"/>
    </location>
</feature>
<dbReference type="GO" id="GO:0016024">
    <property type="term" value="P:CDP-diacylglycerol biosynthetic process"/>
    <property type="evidence" value="ECO:0007669"/>
    <property type="project" value="TreeGrafter"/>
</dbReference>
<dbReference type="Proteomes" id="UP000663792">
    <property type="component" value="Unassembled WGS sequence"/>
</dbReference>
<evidence type="ECO:0000256" key="17">
    <source>
        <dbReference type="ARBA" id="ARBA00023264"/>
    </source>
</evidence>
<dbReference type="Pfam" id="PF01148">
    <property type="entry name" value="CTP_transf_1"/>
    <property type="match status" value="1"/>
</dbReference>
<evidence type="ECO:0000256" key="15">
    <source>
        <dbReference type="ARBA" id="ARBA00023136"/>
    </source>
</evidence>
<keyword evidence="12 18" id="KW-0548">Nucleotidyltransferase</keyword>
<dbReference type="PROSITE" id="PS01315">
    <property type="entry name" value="CDS"/>
    <property type="match status" value="1"/>
</dbReference>
<evidence type="ECO:0000256" key="13">
    <source>
        <dbReference type="ARBA" id="ARBA00022989"/>
    </source>
</evidence>
<organism evidence="20 21">
    <name type="scientific">Nakamurella leprariae</name>
    <dbReference type="NCBI Taxonomy" id="2803911"/>
    <lineage>
        <taxon>Bacteria</taxon>
        <taxon>Bacillati</taxon>
        <taxon>Actinomycetota</taxon>
        <taxon>Actinomycetes</taxon>
        <taxon>Nakamurellales</taxon>
        <taxon>Nakamurellaceae</taxon>
        <taxon>Nakamurella</taxon>
    </lineage>
</organism>
<evidence type="ECO:0000256" key="6">
    <source>
        <dbReference type="ARBA" id="ARBA00012487"/>
    </source>
</evidence>
<gene>
    <name evidence="20" type="ORF">JL106_06120</name>
</gene>
<evidence type="ECO:0000256" key="4">
    <source>
        <dbReference type="ARBA" id="ARBA00005189"/>
    </source>
</evidence>
<feature type="transmembrane region" description="Helical" evidence="19">
    <location>
        <begin position="205"/>
        <end position="226"/>
    </location>
</feature>
<dbReference type="GO" id="GO:0005886">
    <property type="term" value="C:plasma membrane"/>
    <property type="evidence" value="ECO:0007669"/>
    <property type="project" value="UniProtKB-SubCell"/>
</dbReference>
<evidence type="ECO:0000256" key="5">
    <source>
        <dbReference type="ARBA" id="ARBA00010185"/>
    </source>
</evidence>
<keyword evidence="13 19" id="KW-1133">Transmembrane helix</keyword>
<dbReference type="PANTHER" id="PTHR46382:SF1">
    <property type="entry name" value="PHOSPHATIDATE CYTIDYLYLTRANSFERASE"/>
    <property type="match status" value="1"/>
</dbReference>
<comment type="catalytic activity">
    <reaction evidence="1 18">
        <text>a 1,2-diacyl-sn-glycero-3-phosphate + CTP + H(+) = a CDP-1,2-diacyl-sn-glycerol + diphosphate</text>
        <dbReference type="Rhea" id="RHEA:16229"/>
        <dbReference type="ChEBI" id="CHEBI:15378"/>
        <dbReference type="ChEBI" id="CHEBI:33019"/>
        <dbReference type="ChEBI" id="CHEBI:37563"/>
        <dbReference type="ChEBI" id="CHEBI:58332"/>
        <dbReference type="ChEBI" id="CHEBI:58608"/>
        <dbReference type="EC" id="2.7.7.41"/>
    </reaction>
</comment>
<feature type="transmembrane region" description="Helical" evidence="19">
    <location>
        <begin position="89"/>
        <end position="106"/>
    </location>
</feature>
<keyword evidence="11 18" id="KW-0812">Transmembrane</keyword>
<keyword evidence="21" id="KW-1185">Reference proteome</keyword>
<evidence type="ECO:0000256" key="14">
    <source>
        <dbReference type="ARBA" id="ARBA00023098"/>
    </source>
</evidence>
<evidence type="ECO:0000256" key="1">
    <source>
        <dbReference type="ARBA" id="ARBA00001698"/>
    </source>
</evidence>
<evidence type="ECO:0000256" key="9">
    <source>
        <dbReference type="ARBA" id="ARBA00022516"/>
    </source>
</evidence>
<comment type="similarity">
    <text evidence="5 18">Belongs to the CDS family.</text>
</comment>
<dbReference type="PANTHER" id="PTHR46382">
    <property type="entry name" value="PHOSPHATIDATE CYTIDYLYLTRANSFERASE"/>
    <property type="match status" value="1"/>
</dbReference>
<evidence type="ECO:0000256" key="11">
    <source>
        <dbReference type="ARBA" id="ARBA00022692"/>
    </source>
</evidence>
<evidence type="ECO:0000256" key="16">
    <source>
        <dbReference type="ARBA" id="ARBA00023209"/>
    </source>
</evidence>
<evidence type="ECO:0000256" key="18">
    <source>
        <dbReference type="RuleBase" id="RU003938"/>
    </source>
</evidence>
<evidence type="ECO:0000256" key="2">
    <source>
        <dbReference type="ARBA" id="ARBA00004651"/>
    </source>
</evidence>
<evidence type="ECO:0000256" key="12">
    <source>
        <dbReference type="ARBA" id="ARBA00022695"/>
    </source>
</evidence>
<proteinExistence type="inferred from homology"/>
<feature type="transmembrane region" description="Helical" evidence="19">
    <location>
        <begin position="37"/>
        <end position="55"/>
    </location>
</feature>
<dbReference type="RefSeq" id="WP_205259809.1">
    <property type="nucleotide sequence ID" value="NZ_JAERWK010000008.1"/>
</dbReference>
<protein>
    <recommendedName>
        <fullName evidence="7 18">Phosphatidate cytidylyltransferase</fullName>
        <ecNumber evidence="6 18">2.7.7.41</ecNumber>
    </recommendedName>
</protein>
<dbReference type="InterPro" id="IPR000374">
    <property type="entry name" value="PC_trans"/>
</dbReference>
<evidence type="ECO:0000256" key="8">
    <source>
        <dbReference type="ARBA" id="ARBA00022475"/>
    </source>
</evidence>
<dbReference type="AlphaFoldDB" id="A0A939C165"/>
<dbReference type="EC" id="2.7.7.41" evidence="6 18"/>
<comment type="caution">
    <text evidence="20">The sequence shown here is derived from an EMBL/GenBank/DDBJ whole genome shotgun (WGS) entry which is preliminary data.</text>
</comment>
<sequence length="299" mass="30687">MSDAPSAEGGSHPLPVGPPAADADAGLVGGSRAGRNLPMAIGVGLGLGALIVGSLLLFRQLFVGIIGLAVAASVWELRGTLASARNITISWLPIAVGSLATIALAWPYGHTAQVVGVVVTALACLAWRFRRGSVRYLSDVAASVFLVVYLGLFASFATLMVAPADGSQRVLTFLIVVVCSDTGGYAAGVFFGRHPMAPSISPKKSWEGFSGSVLVAMIGGSLSVALMLDHPWWQGAVLGAVLAVVATGGDLAESLIKRDLGVKDMGRLLPGHGGIMDRLDSLLPSAVVCWLLLSVLVPV</sequence>
<keyword evidence="8" id="KW-1003">Cell membrane</keyword>
<keyword evidence="10 18" id="KW-0808">Transferase</keyword>
<evidence type="ECO:0000313" key="20">
    <source>
        <dbReference type="EMBL" id="MBM9466857.1"/>
    </source>
</evidence>
<evidence type="ECO:0000256" key="3">
    <source>
        <dbReference type="ARBA" id="ARBA00005119"/>
    </source>
</evidence>
<keyword evidence="14" id="KW-0443">Lipid metabolism</keyword>
<accession>A0A939C165</accession>
<feature type="transmembrane region" description="Helical" evidence="19">
    <location>
        <begin position="112"/>
        <end position="129"/>
    </location>
</feature>
<dbReference type="GO" id="GO:0004605">
    <property type="term" value="F:phosphatidate cytidylyltransferase activity"/>
    <property type="evidence" value="ECO:0007669"/>
    <property type="project" value="UniProtKB-EC"/>
</dbReference>
<keyword evidence="15 19" id="KW-0472">Membrane</keyword>
<feature type="transmembrane region" description="Helical" evidence="19">
    <location>
        <begin position="170"/>
        <end position="193"/>
    </location>
</feature>
<evidence type="ECO:0000256" key="7">
    <source>
        <dbReference type="ARBA" id="ARBA00019373"/>
    </source>
</evidence>
<comment type="pathway">
    <text evidence="3 18">Phospholipid metabolism; CDP-diacylglycerol biosynthesis; CDP-diacylglycerol from sn-glycerol 3-phosphate: step 3/3.</text>
</comment>
<name>A0A939C165_9ACTN</name>
<dbReference type="EMBL" id="JAERWK010000008">
    <property type="protein sequence ID" value="MBM9466857.1"/>
    <property type="molecule type" value="Genomic_DNA"/>
</dbReference>
<evidence type="ECO:0000256" key="19">
    <source>
        <dbReference type="SAM" id="Phobius"/>
    </source>
</evidence>
<feature type="transmembrane region" description="Helical" evidence="19">
    <location>
        <begin position="232"/>
        <end position="256"/>
    </location>
</feature>
<evidence type="ECO:0000313" key="21">
    <source>
        <dbReference type="Proteomes" id="UP000663792"/>
    </source>
</evidence>
<reference evidence="20" key="1">
    <citation type="submission" date="2021-01" db="EMBL/GenBank/DDBJ databases">
        <title>YIM 132084 draft genome.</title>
        <authorList>
            <person name="An D."/>
        </authorList>
    </citation>
    <scope>NUCLEOTIDE SEQUENCE</scope>
    <source>
        <strain evidence="20">YIM 132084</strain>
    </source>
</reference>
<keyword evidence="17" id="KW-1208">Phospholipid metabolism</keyword>
<comment type="pathway">
    <text evidence="4">Lipid metabolism.</text>
</comment>
<keyword evidence="9" id="KW-0444">Lipid biosynthesis</keyword>
<evidence type="ECO:0000256" key="10">
    <source>
        <dbReference type="ARBA" id="ARBA00022679"/>
    </source>
</evidence>